<protein>
    <submittedName>
        <fullName evidence="1">Uncharacterized protein</fullName>
    </submittedName>
</protein>
<gene>
    <name evidence="1" type="ORF">GGR12_000575</name>
</gene>
<evidence type="ECO:0000313" key="1">
    <source>
        <dbReference type="EMBL" id="MBB4081736.1"/>
    </source>
</evidence>
<reference evidence="1 2" key="1">
    <citation type="submission" date="2020-08" db="EMBL/GenBank/DDBJ databases">
        <title>Genomic Encyclopedia of Type Strains, Phase IV (KMG-IV): sequencing the most valuable type-strain genomes for metagenomic binning, comparative biology and taxonomic classification.</title>
        <authorList>
            <person name="Goeker M."/>
        </authorList>
    </citation>
    <scope>NUCLEOTIDE SEQUENCE [LARGE SCALE GENOMIC DNA]</scope>
    <source>
        <strain evidence="1 2">DSM 23960</strain>
    </source>
</reference>
<comment type="caution">
    <text evidence="1">The sequence shown here is derived from an EMBL/GenBank/DDBJ whole genome shotgun (WGS) entry which is preliminary data.</text>
</comment>
<dbReference type="AlphaFoldDB" id="A0A7W6JCP7"/>
<name>A0A7W6JCP7_9CAUL</name>
<organism evidence="1 2">
    <name type="scientific">Brevundimonas lenta</name>
    <dbReference type="NCBI Taxonomy" id="424796"/>
    <lineage>
        <taxon>Bacteria</taxon>
        <taxon>Pseudomonadati</taxon>
        <taxon>Pseudomonadota</taxon>
        <taxon>Alphaproteobacteria</taxon>
        <taxon>Caulobacterales</taxon>
        <taxon>Caulobacteraceae</taxon>
        <taxon>Brevundimonas</taxon>
    </lineage>
</organism>
<proteinExistence type="predicted"/>
<keyword evidence="2" id="KW-1185">Reference proteome</keyword>
<evidence type="ECO:0000313" key="2">
    <source>
        <dbReference type="Proteomes" id="UP000529946"/>
    </source>
</evidence>
<dbReference type="Proteomes" id="UP000529946">
    <property type="component" value="Unassembled WGS sequence"/>
</dbReference>
<sequence>MMRTIADTIVAYQQQVRVIDVNTMKAASARAAMSARP</sequence>
<dbReference type="EMBL" id="JACIDM010000001">
    <property type="protein sequence ID" value="MBB4081736.1"/>
    <property type="molecule type" value="Genomic_DNA"/>
</dbReference>
<accession>A0A7W6JCP7</accession>